<dbReference type="GO" id="GO:0000287">
    <property type="term" value="F:magnesium ion binding"/>
    <property type="evidence" value="ECO:0007669"/>
    <property type="project" value="UniProtKB-UniRule"/>
</dbReference>
<dbReference type="Gene3D" id="3.40.50.1010">
    <property type="entry name" value="5'-nuclease"/>
    <property type="match status" value="1"/>
</dbReference>
<organism evidence="10 11">
    <name type="scientific">Halorutilus salinus</name>
    <dbReference type="NCBI Taxonomy" id="2487751"/>
    <lineage>
        <taxon>Archaea</taxon>
        <taxon>Methanobacteriati</taxon>
        <taxon>Methanobacteriota</taxon>
        <taxon>Stenosarchaea group</taxon>
        <taxon>Halobacteria</taxon>
        <taxon>Halorutilales</taxon>
        <taxon>Halorutilaceae</taxon>
        <taxon>Halorutilus</taxon>
    </lineage>
</organism>
<evidence type="ECO:0000256" key="8">
    <source>
        <dbReference type="HAMAP-Rule" id="MF_00265"/>
    </source>
</evidence>
<evidence type="ECO:0000256" key="2">
    <source>
        <dbReference type="ARBA" id="ARBA00022649"/>
    </source>
</evidence>
<comment type="function">
    <text evidence="8">Toxic component of a toxin-antitoxin (TA) system. An RNase.</text>
</comment>
<keyword evidence="3 8" id="KW-0540">Nuclease</keyword>
<evidence type="ECO:0000259" key="9">
    <source>
        <dbReference type="Pfam" id="PF01850"/>
    </source>
</evidence>
<dbReference type="InterPro" id="IPR022907">
    <property type="entry name" value="VapC_family"/>
</dbReference>
<dbReference type="PANTHER" id="PTHR33653:SF1">
    <property type="entry name" value="RIBONUCLEASE VAPC2"/>
    <property type="match status" value="1"/>
</dbReference>
<feature type="domain" description="PIN" evidence="9">
    <location>
        <begin position="3"/>
        <end position="123"/>
    </location>
</feature>
<dbReference type="GO" id="GO:0016787">
    <property type="term" value="F:hydrolase activity"/>
    <property type="evidence" value="ECO:0007669"/>
    <property type="project" value="UniProtKB-KW"/>
</dbReference>
<evidence type="ECO:0000256" key="7">
    <source>
        <dbReference type="ARBA" id="ARBA00038093"/>
    </source>
</evidence>
<keyword evidence="4 8" id="KW-0479">Metal-binding</keyword>
<reference evidence="10" key="1">
    <citation type="submission" date="2022-09" db="EMBL/GenBank/DDBJ databases">
        <title>Haloadaptaus new haloarchaeum isolated from saline soil.</title>
        <authorList>
            <person name="Duran-Viseras A."/>
            <person name="Sanchez-Porro C."/>
            <person name="Ventosa A."/>
        </authorList>
    </citation>
    <scope>NUCLEOTIDE SEQUENCE</scope>
    <source>
        <strain evidence="10">F3-133</strain>
    </source>
</reference>
<dbReference type="InterPro" id="IPR002716">
    <property type="entry name" value="PIN_dom"/>
</dbReference>
<feature type="binding site" evidence="8">
    <location>
        <position position="5"/>
    </location>
    <ligand>
        <name>Mg(2+)</name>
        <dbReference type="ChEBI" id="CHEBI:18420"/>
    </ligand>
</feature>
<dbReference type="PANTHER" id="PTHR33653">
    <property type="entry name" value="RIBONUCLEASE VAPC2"/>
    <property type="match status" value="1"/>
</dbReference>
<evidence type="ECO:0000313" key="10">
    <source>
        <dbReference type="EMBL" id="MCX2818210.1"/>
    </source>
</evidence>
<feature type="binding site" evidence="8">
    <location>
        <position position="98"/>
    </location>
    <ligand>
        <name>Mg(2+)</name>
        <dbReference type="ChEBI" id="CHEBI:18420"/>
    </ligand>
</feature>
<protein>
    <recommendedName>
        <fullName evidence="8">Ribonuclease VapC</fullName>
        <shortName evidence="8">RNase VapC</shortName>
        <ecNumber evidence="8">3.1.-.-</ecNumber>
    </recommendedName>
    <alternativeName>
        <fullName evidence="8">Putative toxin VapC</fullName>
    </alternativeName>
</protein>
<comment type="cofactor">
    <cofactor evidence="1 8">
        <name>Mg(2+)</name>
        <dbReference type="ChEBI" id="CHEBI:18420"/>
    </cofactor>
</comment>
<comment type="similarity">
    <text evidence="7 8">Belongs to the PINc/VapC protein family.</text>
</comment>
<keyword evidence="5 8" id="KW-0378">Hydrolase</keyword>
<dbReference type="InterPro" id="IPR029060">
    <property type="entry name" value="PIN-like_dom_sf"/>
</dbReference>
<gene>
    <name evidence="8" type="primary">vapC</name>
    <name evidence="10" type="ORF">EGH25_02445</name>
</gene>
<name>A0A9Q4GGX7_9EURY</name>
<comment type="caution">
    <text evidence="10">The sequence shown here is derived from an EMBL/GenBank/DDBJ whole genome shotgun (WGS) entry which is preliminary data.</text>
</comment>
<dbReference type="AlphaFoldDB" id="A0A9Q4GGX7"/>
<evidence type="ECO:0000256" key="1">
    <source>
        <dbReference type="ARBA" id="ARBA00001946"/>
    </source>
</evidence>
<dbReference type="RefSeq" id="WP_266085924.1">
    <property type="nucleotide sequence ID" value="NZ_RKLV01000002.1"/>
</dbReference>
<keyword evidence="11" id="KW-1185">Reference proteome</keyword>
<dbReference type="EC" id="3.1.-.-" evidence="8"/>
<dbReference type="GO" id="GO:0090729">
    <property type="term" value="F:toxin activity"/>
    <property type="evidence" value="ECO:0007669"/>
    <property type="project" value="UniProtKB-KW"/>
</dbReference>
<keyword evidence="2 8" id="KW-1277">Toxin-antitoxin system</keyword>
<evidence type="ECO:0000256" key="5">
    <source>
        <dbReference type="ARBA" id="ARBA00022801"/>
    </source>
</evidence>
<sequence length="130" mass="14616">MNCLDSSFVIDFLDPDGEHHAEAKEWMRRHADEPLVVPYICAFEVLRGAVRGDSYEKVESFLRNRSVDVPHSGLSNAVDAAGFDSRLHDDGSPLSARDTLVASHAWTKGYTLVTRDRDFEDAPVETEFYV</sequence>
<evidence type="ECO:0000313" key="11">
    <source>
        <dbReference type="Proteomes" id="UP001149411"/>
    </source>
</evidence>
<dbReference type="GO" id="GO:0004540">
    <property type="term" value="F:RNA nuclease activity"/>
    <property type="evidence" value="ECO:0007669"/>
    <property type="project" value="InterPro"/>
</dbReference>
<accession>A0A9Q4GGX7</accession>
<evidence type="ECO:0000256" key="4">
    <source>
        <dbReference type="ARBA" id="ARBA00022723"/>
    </source>
</evidence>
<dbReference type="InterPro" id="IPR050556">
    <property type="entry name" value="Type_II_TA_system_RNase"/>
</dbReference>
<keyword evidence="6 8" id="KW-0460">Magnesium</keyword>
<evidence type="ECO:0000256" key="3">
    <source>
        <dbReference type="ARBA" id="ARBA00022722"/>
    </source>
</evidence>
<dbReference type="HAMAP" id="MF_00265">
    <property type="entry name" value="VapC_Nob1"/>
    <property type="match status" value="1"/>
</dbReference>
<evidence type="ECO:0000256" key="6">
    <source>
        <dbReference type="ARBA" id="ARBA00022842"/>
    </source>
</evidence>
<dbReference type="Proteomes" id="UP001149411">
    <property type="component" value="Unassembled WGS sequence"/>
</dbReference>
<dbReference type="SUPFAM" id="SSF88723">
    <property type="entry name" value="PIN domain-like"/>
    <property type="match status" value="1"/>
</dbReference>
<keyword evidence="8" id="KW-0800">Toxin</keyword>
<proteinExistence type="inferred from homology"/>
<dbReference type="EMBL" id="RKLV01000002">
    <property type="protein sequence ID" value="MCX2818210.1"/>
    <property type="molecule type" value="Genomic_DNA"/>
</dbReference>
<dbReference type="Pfam" id="PF01850">
    <property type="entry name" value="PIN"/>
    <property type="match status" value="1"/>
</dbReference>